<dbReference type="Proteomes" id="UP000230214">
    <property type="component" value="Unassembled WGS sequence"/>
</dbReference>
<dbReference type="HAMAP" id="MF_00096">
    <property type="entry name" value="MutS"/>
    <property type="match status" value="1"/>
</dbReference>
<name>A0A2H0RBK8_UNCKA</name>
<evidence type="ECO:0000256" key="6">
    <source>
        <dbReference type="ARBA" id="ARBA00023125"/>
    </source>
</evidence>
<evidence type="ECO:0000256" key="7">
    <source>
        <dbReference type="ARBA" id="ARBA00023204"/>
    </source>
</evidence>
<dbReference type="InterPro" id="IPR007696">
    <property type="entry name" value="DNA_mismatch_repair_MutS_core"/>
</dbReference>
<accession>A0A2H0RBK8</accession>
<dbReference type="Pfam" id="PF00488">
    <property type="entry name" value="MutS_V"/>
    <property type="match status" value="1"/>
</dbReference>
<dbReference type="GO" id="GO:0005829">
    <property type="term" value="C:cytosol"/>
    <property type="evidence" value="ECO:0007669"/>
    <property type="project" value="TreeGrafter"/>
</dbReference>
<keyword evidence="3 9" id="KW-0547">Nucleotide-binding</keyword>
<dbReference type="AlphaFoldDB" id="A0A2H0RBK8"/>
<dbReference type="Gene3D" id="3.30.420.110">
    <property type="entry name" value="MutS, connector domain"/>
    <property type="match status" value="1"/>
</dbReference>
<dbReference type="Pfam" id="PF05190">
    <property type="entry name" value="MutS_IV"/>
    <property type="match status" value="1"/>
</dbReference>
<comment type="similarity">
    <text evidence="1 9 10">Belongs to the DNA mismatch repair MutS family.</text>
</comment>
<evidence type="ECO:0000313" key="14">
    <source>
        <dbReference type="Proteomes" id="UP000230214"/>
    </source>
</evidence>
<dbReference type="GO" id="GO:0006298">
    <property type="term" value="P:mismatch repair"/>
    <property type="evidence" value="ECO:0007669"/>
    <property type="project" value="UniProtKB-UniRule"/>
</dbReference>
<keyword evidence="11" id="KW-0175">Coiled coil</keyword>
<dbReference type="SUPFAM" id="SSF52540">
    <property type="entry name" value="P-loop containing nucleoside triphosphate hydrolases"/>
    <property type="match status" value="1"/>
</dbReference>
<dbReference type="InterPro" id="IPR045076">
    <property type="entry name" value="MutS"/>
</dbReference>
<evidence type="ECO:0000256" key="8">
    <source>
        <dbReference type="ARBA" id="ARBA00024647"/>
    </source>
</evidence>
<dbReference type="EMBL" id="PCXU01000008">
    <property type="protein sequence ID" value="PIR43850.1"/>
    <property type="molecule type" value="Genomic_DNA"/>
</dbReference>
<reference evidence="13 14" key="1">
    <citation type="submission" date="2017-09" db="EMBL/GenBank/DDBJ databases">
        <title>Depth-based differentiation of microbial function through sediment-hosted aquifers and enrichment of novel symbionts in the deep terrestrial subsurface.</title>
        <authorList>
            <person name="Probst A.J."/>
            <person name="Ladd B."/>
            <person name="Jarett J.K."/>
            <person name="Geller-Mcgrath D.E."/>
            <person name="Sieber C.M."/>
            <person name="Emerson J.B."/>
            <person name="Anantharaman K."/>
            <person name="Thomas B.C."/>
            <person name="Malmstrom R."/>
            <person name="Stieglmeier M."/>
            <person name="Klingl A."/>
            <person name="Woyke T."/>
            <person name="Ryan C.M."/>
            <person name="Banfield J.F."/>
        </authorList>
    </citation>
    <scope>NUCLEOTIDE SEQUENCE [LARGE SCALE GENOMIC DNA]</scope>
    <source>
        <strain evidence="13">CG10_big_fil_rev_8_21_14_0_10_32_10</strain>
    </source>
</reference>
<keyword evidence="4 9" id="KW-0227">DNA damage</keyword>
<dbReference type="NCBIfam" id="TIGR01070">
    <property type="entry name" value="mutS1"/>
    <property type="match status" value="1"/>
</dbReference>
<keyword evidence="6 9" id="KW-0238">DNA-binding</keyword>
<dbReference type="Pfam" id="PF05192">
    <property type="entry name" value="MutS_III"/>
    <property type="match status" value="1"/>
</dbReference>
<sequence>MPKEFETPMMKQYLEIKKKYKDCLLLFRLGDFYELFLEDAKIAANILDITLTSRDRGSDGKIPMAGVPYHAIDSYLSKLVKAGFKVAICEQLSDPSKQGLVKRDVVRIVTPGTILDEKALEKRENNYIVSISINKNTLGVAACDISTGDFFISEFLGDPLKNIAAEMHNFNPKECVLTENLYNNSEILKTLKTHKDISINNFIEGSDFQNNSLQQVKDHFKVKSLKGFGINEKSIAIEATSILLGYIKHTQKSNITHINKIKNYNKNNHVYLDQSTLINLEIFSTLREGNKKGSLIEHLDRTNTAMGGRLLRKWILKPLINKNLIKIRHLGIEELIKNPFKRGEIKKRLQNIIDIERLLSRLSVGMGNPKDLIGLKESLFKVLETKKEIDSLKSVLIISIFKNIPNNIENVIDYINKTIVPEPPIDLKQGKIINKGISKKLDQLKNEIKDSKEYIAKLEEKEKESTKINTLKVKFNKVFGYYIEVSKANSKKVPTRYYRKQTLVNAERYITEELKKHEEIILTAEEKINKIEYELFIQTVNKILENTIRIQKAARAIAKLDVAVNFAEIAEKENYTKPIIKNNNCIEIIEGRHPVVEKSLENSYFVSNNTLTDTHKNQLLIITGPNMGGKSVYIRQVALITLLAQIGSFVPAKKATIGIVDKIFVRSGASDVITSNLSTFMVEMVETANILNNATNKTLIIMDEVGRGTSTYDGISIAKAVAKYLISNSKNIHPRTLFATHYHELQQLEQEYKNKVKNYQTAIKEENGHPVFLHKVIKGGADHSFGIEVAKLAGVPTEVTSMAKEILVDLEKRYTDTSNKKYSVNTKMAENTNTKHKQLIDKVKYTNINKVTPVEALNILNEMIKLIK</sequence>
<evidence type="ECO:0000256" key="11">
    <source>
        <dbReference type="SAM" id="Coils"/>
    </source>
</evidence>
<gene>
    <name evidence="9" type="primary">mutS</name>
    <name evidence="13" type="ORF">COV24_00620</name>
</gene>
<dbReference type="InterPro" id="IPR007861">
    <property type="entry name" value="DNA_mismatch_repair_MutS_clamp"/>
</dbReference>
<dbReference type="Gene3D" id="1.10.1420.10">
    <property type="match status" value="2"/>
</dbReference>
<dbReference type="InterPro" id="IPR007860">
    <property type="entry name" value="DNA_mmatch_repair_MutS_con_dom"/>
</dbReference>
<dbReference type="GO" id="GO:0003684">
    <property type="term" value="F:damaged DNA binding"/>
    <property type="evidence" value="ECO:0007669"/>
    <property type="project" value="UniProtKB-UniRule"/>
</dbReference>
<dbReference type="PIRSF" id="PIRSF037677">
    <property type="entry name" value="DNA_mis_repair_Msh6"/>
    <property type="match status" value="1"/>
</dbReference>
<evidence type="ECO:0000313" key="13">
    <source>
        <dbReference type="EMBL" id="PIR43850.1"/>
    </source>
</evidence>
<dbReference type="SMART" id="SM00534">
    <property type="entry name" value="MUTSac"/>
    <property type="match status" value="1"/>
</dbReference>
<dbReference type="SUPFAM" id="SSF55271">
    <property type="entry name" value="DNA repair protein MutS, domain I"/>
    <property type="match status" value="1"/>
</dbReference>
<proteinExistence type="inferred from homology"/>
<dbReference type="SMART" id="SM00533">
    <property type="entry name" value="MUTSd"/>
    <property type="match status" value="1"/>
</dbReference>
<dbReference type="InterPro" id="IPR036187">
    <property type="entry name" value="DNA_mismatch_repair_MutS_sf"/>
</dbReference>
<dbReference type="CDD" id="cd03284">
    <property type="entry name" value="ABC_MutS1"/>
    <property type="match status" value="1"/>
</dbReference>
<evidence type="ECO:0000256" key="9">
    <source>
        <dbReference type="HAMAP-Rule" id="MF_00096"/>
    </source>
</evidence>
<dbReference type="FunFam" id="3.40.1170.10:FF:000001">
    <property type="entry name" value="DNA mismatch repair protein MutS"/>
    <property type="match status" value="1"/>
</dbReference>
<dbReference type="InterPro" id="IPR027417">
    <property type="entry name" value="P-loop_NTPase"/>
</dbReference>
<dbReference type="InterPro" id="IPR000432">
    <property type="entry name" value="DNA_mismatch_repair_MutS_C"/>
</dbReference>
<evidence type="ECO:0000256" key="2">
    <source>
        <dbReference type="ARBA" id="ARBA00021982"/>
    </source>
</evidence>
<dbReference type="Pfam" id="PF01624">
    <property type="entry name" value="MutS_I"/>
    <property type="match status" value="1"/>
</dbReference>
<feature type="coiled-coil region" evidence="11">
    <location>
        <begin position="434"/>
        <end position="464"/>
    </location>
</feature>
<dbReference type="Pfam" id="PF05188">
    <property type="entry name" value="MutS_II"/>
    <property type="match status" value="1"/>
</dbReference>
<evidence type="ECO:0000256" key="4">
    <source>
        <dbReference type="ARBA" id="ARBA00022763"/>
    </source>
</evidence>
<dbReference type="PANTHER" id="PTHR11361:SF34">
    <property type="entry name" value="DNA MISMATCH REPAIR PROTEIN MSH1, MITOCHONDRIAL"/>
    <property type="match status" value="1"/>
</dbReference>
<protein>
    <recommendedName>
        <fullName evidence="2 9">DNA mismatch repair protein MutS</fullName>
    </recommendedName>
</protein>
<feature type="domain" description="DNA mismatch repair proteins mutS family" evidence="12">
    <location>
        <begin position="698"/>
        <end position="714"/>
    </location>
</feature>
<dbReference type="Gene3D" id="3.40.1170.10">
    <property type="entry name" value="DNA repair protein MutS, domain I"/>
    <property type="match status" value="1"/>
</dbReference>
<dbReference type="NCBIfam" id="NF003810">
    <property type="entry name" value="PRK05399.1"/>
    <property type="match status" value="1"/>
</dbReference>
<evidence type="ECO:0000256" key="3">
    <source>
        <dbReference type="ARBA" id="ARBA00022741"/>
    </source>
</evidence>
<dbReference type="GO" id="GO:0140664">
    <property type="term" value="F:ATP-dependent DNA damage sensor activity"/>
    <property type="evidence" value="ECO:0007669"/>
    <property type="project" value="InterPro"/>
</dbReference>
<dbReference type="InterPro" id="IPR036678">
    <property type="entry name" value="MutS_con_dom_sf"/>
</dbReference>
<feature type="binding site" evidence="9">
    <location>
        <begin position="624"/>
        <end position="631"/>
    </location>
    <ligand>
        <name>ATP</name>
        <dbReference type="ChEBI" id="CHEBI:30616"/>
    </ligand>
</feature>
<dbReference type="FunFam" id="3.40.50.300:FF:000870">
    <property type="entry name" value="MutS protein homolog 4"/>
    <property type="match status" value="1"/>
</dbReference>
<comment type="function">
    <text evidence="8 9">This protein is involved in the repair of mismatches in DNA. It is possible that it carries out the mismatch recognition step. This protein has a weak ATPase activity.</text>
</comment>
<dbReference type="SUPFAM" id="SSF53150">
    <property type="entry name" value="DNA repair protein MutS, domain II"/>
    <property type="match status" value="1"/>
</dbReference>
<comment type="caution">
    <text evidence="13">The sequence shown here is derived from an EMBL/GenBank/DDBJ whole genome shotgun (WGS) entry which is preliminary data.</text>
</comment>
<dbReference type="SUPFAM" id="SSF48334">
    <property type="entry name" value="DNA repair protein MutS, domain III"/>
    <property type="match status" value="1"/>
</dbReference>
<dbReference type="InterPro" id="IPR007695">
    <property type="entry name" value="DNA_mismatch_repair_MutS-lik_N"/>
</dbReference>
<dbReference type="InterPro" id="IPR017261">
    <property type="entry name" value="DNA_mismatch_repair_MutS/MSH"/>
</dbReference>
<evidence type="ECO:0000256" key="1">
    <source>
        <dbReference type="ARBA" id="ARBA00006271"/>
    </source>
</evidence>
<organism evidence="13 14">
    <name type="scientific">candidate division WWE3 bacterium CG10_big_fil_rev_8_21_14_0_10_32_10</name>
    <dbReference type="NCBI Taxonomy" id="1975090"/>
    <lineage>
        <taxon>Bacteria</taxon>
        <taxon>Katanobacteria</taxon>
    </lineage>
</organism>
<evidence type="ECO:0000259" key="12">
    <source>
        <dbReference type="PROSITE" id="PS00486"/>
    </source>
</evidence>
<dbReference type="PANTHER" id="PTHR11361">
    <property type="entry name" value="DNA MISMATCH REPAIR PROTEIN MUTS FAMILY MEMBER"/>
    <property type="match status" value="1"/>
</dbReference>
<dbReference type="Gene3D" id="3.40.50.300">
    <property type="entry name" value="P-loop containing nucleotide triphosphate hydrolases"/>
    <property type="match status" value="1"/>
</dbReference>
<evidence type="ECO:0000256" key="5">
    <source>
        <dbReference type="ARBA" id="ARBA00022840"/>
    </source>
</evidence>
<dbReference type="PROSITE" id="PS00486">
    <property type="entry name" value="DNA_MISMATCH_REPAIR_2"/>
    <property type="match status" value="1"/>
</dbReference>
<evidence type="ECO:0000256" key="10">
    <source>
        <dbReference type="RuleBase" id="RU003756"/>
    </source>
</evidence>
<dbReference type="GO" id="GO:0005524">
    <property type="term" value="F:ATP binding"/>
    <property type="evidence" value="ECO:0007669"/>
    <property type="project" value="UniProtKB-UniRule"/>
</dbReference>
<keyword evidence="5 9" id="KW-0067">ATP-binding</keyword>
<dbReference type="InterPro" id="IPR005748">
    <property type="entry name" value="DNA_mismatch_repair_MutS"/>
</dbReference>
<dbReference type="GO" id="GO:0030983">
    <property type="term" value="F:mismatched DNA binding"/>
    <property type="evidence" value="ECO:0007669"/>
    <property type="project" value="InterPro"/>
</dbReference>
<dbReference type="InterPro" id="IPR016151">
    <property type="entry name" value="DNA_mismatch_repair_MutS_N"/>
</dbReference>
<keyword evidence="7 9" id="KW-0234">DNA repair</keyword>